<proteinExistence type="predicted"/>
<sequence>MRVLKVLDKLPEGLFHEKGYKKNFRLFRATAATIQNHVSLEVETEAADIERIISTKDKEIEKYKEKITNLENRIRELEVYVVKLITGKFRELEKKKEMDTSLSLKKLRIVRSGQTKKNNSHMR</sequence>
<feature type="coiled-coil region" evidence="1">
    <location>
        <begin position="46"/>
        <end position="80"/>
    </location>
</feature>
<dbReference type="AlphaFoldDB" id="A0A2N0NLI7"/>
<evidence type="ECO:0000313" key="3">
    <source>
        <dbReference type="Proteomes" id="UP000232722"/>
    </source>
</evidence>
<dbReference type="EMBL" id="LLXJ01004793">
    <property type="protein sequence ID" value="PKB95437.1"/>
    <property type="molecule type" value="Genomic_DNA"/>
</dbReference>
<gene>
    <name evidence="2" type="ORF">RhiirA5_436723</name>
</gene>
<dbReference type="Proteomes" id="UP000232722">
    <property type="component" value="Unassembled WGS sequence"/>
</dbReference>
<organism evidence="2 3">
    <name type="scientific">Rhizophagus irregularis</name>
    <dbReference type="NCBI Taxonomy" id="588596"/>
    <lineage>
        <taxon>Eukaryota</taxon>
        <taxon>Fungi</taxon>
        <taxon>Fungi incertae sedis</taxon>
        <taxon>Mucoromycota</taxon>
        <taxon>Glomeromycotina</taxon>
        <taxon>Glomeromycetes</taxon>
        <taxon>Glomerales</taxon>
        <taxon>Glomeraceae</taxon>
        <taxon>Rhizophagus</taxon>
    </lineage>
</organism>
<name>A0A2N0NLI7_9GLOM</name>
<reference evidence="2 3" key="2">
    <citation type="submission" date="2017-09" db="EMBL/GenBank/DDBJ databases">
        <title>Extensive intraspecific genome diversity in a model arbuscular mycorrhizal fungus.</title>
        <authorList>
            <person name="Chen E.C."/>
            <person name="Morin E."/>
            <person name="Beaudet D."/>
            <person name="Noel J."/>
            <person name="Ndikumana S."/>
            <person name="Charron P."/>
            <person name="St-Onge C."/>
            <person name="Giorgi J."/>
            <person name="Grigoriev I.V."/>
            <person name="Roux C."/>
            <person name="Martin F.M."/>
            <person name="Corradi N."/>
        </authorList>
    </citation>
    <scope>NUCLEOTIDE SEQUENCE [LARGE SCALE GENOMIC DNA]</scope>
    <source>
        <strain evidence="2 3">A5</strain>
    </source>
</reference>
<comment type="caution">
    <text evidence="2">The sequence shown here is derived from an EMBL/GenBank/DDBJ whole genome shotgun (WGS) entry which is preliminary data.</text>
</comment>
<evidence type="ECO:0000313" key="2">
    <source>
        <dbReference type="EMBL" id="PKB95437.1"/>
    </source>
</evidence>
<protein>
    <submittedName>
        <fullName evidence="2">Uncharacterized protein</fullName>
    </submittedName>
</protein>
<evidence type="ECO:0000256" key="1">
    <source>
        <dbReference type="SAM" id="Coils"/>
    </source>
</evidence>
<accession>A0A2N0NLI7</accession>
<keyword evidence="1" id="KW-0175">Coiled coil</keyword>
<reference evidence="2 3" key="1">
    <citation type="submission" date="2016-04" db="EMBL/GenBank/DDBJ databases">
        <title>Genome analyses suggest a sexual origin of heterokaryosis in a supposedly ancient asexual fungus.</title>
        <authorList>
            <person name="Ropars J."/>
            <person name="Sedzielewska K."/>
            <person name="Noel J."/>
            <person name="Charron P."/>
            <person name="Farinelli L."/>
            <person name="Marton T."/>
            <person name="Kruger M."/>
            <person name="Pelin A."/>
            <person name="Brachmann A."/>
            <person name="Corradi N."/>
        </authorList>
    </citation>
    <scope>NUCLEOTIDE SEQUENCE [LARGE SCALE GENOMIC DNA]</scope>
    <source>
        <strain evidence="2 3">A5</strain>
    </source>
</reference>